<gene>
    <name evidence="5" type="ORF">FSUBG_1282</name>
</gene>
<evidence type="ECO:0000313" key="5">
    <source>
        <dbReference type="EMBL" id="KAF5612702.1"/>
    </source>
</evidence>
<evidence type="ECO:0000256" key="1">
    <source>
        <dbReference type="ARBA" id="ARBA00022723"/>
    </source>
</evidence>
<comment type="similarity">
    <text evidence="4">Belongs to the arginase family.</text>
</comment>
<evidence type="ECO:0000256" key="4">
    <source>
        <dbReference type="PROSITE-ProRule" id="PRU00742"/>
    </source>
</evidence>
<keyword evidence="2" id="KW-0378">Hydrolase</keyword>
<protein>
    <submittedName>
        <fullName evidence="5">Arginase</fullName>
    </submittedName>
</protein>
<keyword evidence="1" id="KW-0479">Metal-binding</keyword>
<dbReference type="PRINTS" id="PR00116">
    <property type="entry name" value="ARGINASE"/>
</dbReference>
<dbReference type="InterPro" id="IPR023696">
    <property type="entry name" value="Ureohydrolase_dom_sf"/>
</dbReference>
<dbReference type="PROSITE" id="PS51409">
    <property type="entry name" value="ARGINASE_2"/>
    <property type="match status" value="1"/>
</dbReference>
<organism evidence="5 6">
    <name type="scientific">Gibberella subglutinans</name>
    <name type="common">Fusarium subglutinans</name>
    <dbReference type="NCBI Taxonomy" id="42677"/>
    <lineage>
        <taxon>Eukaryota</taxon>
        <taxon>Fungi</taxon>
        <taxon>Dikarya</taxon>
        <taxon>Ascomycota</taxon>
        <taxon>Pezizomycotina</taxon>
        <taxon>Sordariomycetes</taxon>
        <taxon>Hypocreomycetidae</taxon>
        <taxon>Hypocreales</taxon>
        <taxon>Nectriaceae</taxon>
        <taxon>Fusarium</taxon>
        <taxon>Fusarium fujikuroi species complex</taxon>
    </lineage>
</organism>
<keyword evidence="3" id="KW-0464">Manganese</keyword>
<dbReference type="SUPFAM" id="SSF52768">
    <property type="entry name" value="Arginase/deacetylase"/>
    <property type="match status" value="1"/>
</dbReference>
<proteinExistence type="inferred from homology"/>
<name>A0A8H5QCC8_GIBSU</name>
<evidence type="ECO:0000256" key="3">
    <source>
        <dbReference type="ARBA" id="ARBA00023211"/>
    </source>
</evidence>
<dbReference type="Pfam" id="PF00491">
    <property type="entry name" value="Arginase"/>
    <property type="match status" value="1"/>
</dbReference>
<dbReference type="EMBL" id="JAAOAV010000006">
    <property type="protein sequence ID" value="KAF5612702.1"/>
    <property type="molecule type" value="Genomic_DNA"/>
</dbReference>
<evidence type="ECO:0000313" key="6">
    <source>
        <dbReference type="Proteomes" id="UP000547976"/>
    </source>
</evidence>
<dbReference type="RefSeq" id="XP_036543179.1">
    <property type="nucleotide sequence ID" value="XM_036677646.1"/>
</dbReference>
<dbReference type="GO" id="GO:0004053">
    <property type="term" value="F:arginase activity"/>
    <property type="evidence" value="ECO:0007669"/>
    <property type="project" value="TreeGrafter"/>
</dbReference>
<comment type="caution">
    <text evidence="5">The sequence shown here is derived from an EMBL/GenBank/DDBJ whole genome shotgun (WGS) entry which is preliminary data.</text>
</comment>
<sequence>MSPAKSIIILSSPYDLGIRDVAVGAGPTALLEAGIVQAIRDLGVTVHLFETESAAYFDGDISRLFQLLYQTSVSVDNITRGGEFPIILAGNCSTTVGVQAGLTTALGEIPSCIWFDAHDDFNTPDVLKSGYLDSMAVAMMAGLCWKTLLADIRGFKAMDLKKNLVHCGMRDVTDLERSRVEEAGFPVIWGDLEEHVDFEGELGKVLDKKKFGQTMVHLDLDALDLSVGCVNKFSAHGGLLEDDLEKCLKMIPSKTKPVSLTIASFDPQRDIRGTIEPVAIKAVIAFVQGLISQGHLEKSSNY</sequence>
<evidence type="ECO:0000256" key="2">
    <source>
        <dbReference type="ARBA" id="ARBA00022801"/>
    </source>
</evidence>
<dbReference type="Proteomes" id="UP000547976">
    <property type="component" value="Unassembled WGS sequence"/>
</dbReference>
<dbReference type="GO" id="GO:0030145">
    <property type="term" value="F:manganese ion binding"/>
    <property type="evidence" value="ECO:0007669"/>
    <property type="project" value="TreeGrafter"/>
</dbReference>
<dbReference type="AlphaFoldDB" id="A0A8H5QCC8"/>
<keyword evidence="6" id="KW-1185">Reference proteome</keyword>
<dbReference type="Gene3D" id="3.40.800.10">
    <property type="entry name" value="Ureohydrolase domain"/>
    <property type="match status" value="1"/>
</dbReference>
<dbReference type="PANTHER" id="PTHR43782">
    <property type="entry name" value="ARGINASE"/>
    <property type="match status" value="1"/>
</dbReference>
<reference evidence="5 6" key="1">
    <citation type="submission" date="2020-05" db="EMBL/GenBank/DDBJ databases">
        <title>Identification and distribution of gene clusters putatively required for synthesis of sphingolipid metabolism inhibitors in phylogenetically diverse species of the filamentous fungus Fusarium.</title>
        <authorList>
            <person name="Kim H.-S."/>
            <person name="Busman M."/>
            <person name="Brown D.W."/>
            <person name="Divon H."/>
            <person name="Uhlig S."/>
            <person name="Proctor R.H."/>
        </authorList>
    </citation>
    <scope>NUCLEOTIDE SEQUENCE [LARGE SCALE GENOMIC DNA]</scope>
    <source>
        <strain evidence="5 6">NRRL 66333</strain>
    </source>
</reference>
<dbReference type="InterPro" id="IPR006035">
    <property type="entry name" value="Ureohydrolase"/>
</dbReference>
<dbReference type="GeneID" id="59312364"/>
<dbReference type="OrthoDB" id="9992747at2759"/>
<dbReference type="GO" id="GO:0005829">
    <property type="term" value="C:cytosol"/>
    <property type="evidence" value="ECO:0007669"/>
    <property type="project" value="TreeGrafter"/>
</dbReference>
<dbReference type="CDD" id="cd09999">
    <property type="entry name" value="Arginase-like_1"/>
    <property type="match status" value="1"/>
</dbReference>
<dbReference type="GO" id="GO:0005634">
    <property type="term" value="C:nucleus"/>
    <property type="evidence" value="ECO:0007669"/>
    <property type="project" value="TreeGrafter"/>
</dbReference>
<dbReference type="PANTHER" id="PTHR43782:SF3">
    <property type="entry name" value="ARGINASE"/>
    <property type="match status" value="1"/>
</dbReference>
<accession>A0A8H5QCC8</accession>